<gene>
    <name evidence="2" type="ORF">EAH89_04825</name>
</gene>
<dbReference type="EMBL" id="RCZP01000003">
    <property type="protein sequence ID" value="TPG59568.1"/>
    <property type="molecule type" value="Genomic_DNA"/>
</dbReference>
<feature type="coiled-coil region" evidence="1">
    <location>
        <begin position="81"/>
        <end position="108"/>
    </location>
</feature>
<dbReference type="Proteomes" id="UP000317078">
    <property type="component" value="Unassembled WGS sequence"/>
</dbReference>
<organism evidence="2 3">
    <name type="scientific">Muricoccus nepalensis</name>
    <dbReference type="NCBI Taxonomy" id="1854500"/>
    <lineage>
        <taxon>Bacteria</taxon>
        <taxon>Pseudomonadati</taxon>
        <taxon>Pseudomonadota</taxon>
        <taxon>Alphaproteobacteria</taxon>
        <taxon>Acetobacterales</taxon>
        <taxon>Roseomonadaceae</taxon>
        <taxon>Muricoccus</taxon>
    </lineage>
</organism>
<protein>
    <recommendedName>
        <fullName evidence="4">Flagellar protein FlgN</fullName>
    </recommendedName>
</protein>
<accession>A0A502GDH7</accession>
<name>A0A502GDH7_9PROT</name>
<evidence type="ECO:0000256" key="1">
    <source>
        <dbReference type="SAM" id="Coils"/>
    </source>
</evidence>
<reference evidence="2 3" key="1">
    <citation type="journal article" date="2019" name="Environ. Microbiol.">
        <title>Species interactions and distinct microbial communities in high Arctic permafrost affected cryosols are associated with the CH4 and CO2 gas fluxes.</title>
        <authorList>
            <person name="Altshuler I."/>
            <person name="Hamel J."/>
            <person name="Turney S."/>
            <person name="Magnuson E."/>
            <person name="Levesque R."/>
            <person name="Greer C."/>
            <person name="Whyte L.G."/>
        </authorList>
    </citation>
    <scope>NUCLEOTIDE SEQUENCE [LARGE SCALE GENOMIC DNA]</scope>
    <source>
        <strain evidence="2 3">S9.3B</strain>
    </source>
</reference>
<sequence length="147" mass="15331">MNDMTGKAAASHAPMIQALLNAGMRLTEALREENEALARLDLSRAATLATAKMQASDAFAAAFGAAMKTGGSAQGELRVAAEKLAARLRDLSEDNRRLLERAIGLQSRVIETIAGAAIPAARPTTYGGLGERAMARQTPALALTARA</sequence>
<dbReference type="AlphaFoldDB" id="A0A502GDH7"/>
<comment type="caution">
    <text evidence="2">The sequence shown here is derived from an EMBL/GenBank/DDBJ whole genome shotgun (WGS) entry which is preliminary data.</text>
</comment>
<keyword evidence="1" id="KW-0175">Coiled coil</keyword>
<evidence type="ECO:0000313" key="2">
    <source>
        <dbReference type="EMBL" id="TPG59568.1"/>
    </source>
</evidence>
<evidence type="ECO:0000313" key="3">
    <source>
        <dbReference type="Proteomes" id="UP000317078"/>
    </source>
</evidence>
<proteinExistence type="predicted"/>
<evidence type="ECO:0008006" key="4">
    <source>
        <dbReference type="Google" id="ProtNLM"/>
    </source>
</evidence>
<dbReference type="RefSeq" id="WP_140881662.1">
    <property type="nucleotide sequence ID" value="NZ_RCZP01000003.1"/>
</dbReference>
<keyword evidence="3" id="KW-1185">Reference proteome</keyword>
<dbReference type="OrthoDB" id="7284147at2"/>